<feature type="domain" description="UDP-galactopyranose mutase C-terminal" evidence="1">
    <location>
        <begin position="255"/>
        <end position="302"/>
    </location>
</feature>
<dbReference type="GO" id="GO:0008767">
    <property type="term" value="F:UDP-galactopyranose mutase activity"/>
    <property type="evidence" value="ECO:0007669"/>
    <property type="project" value="TreeGrafter"/>
</dbReference>
<dbReference type="Pfam" id="PF03275">
    <property type="entry name" value="GLF"/>
    <property type="match status" value="1"/>
</dbReference>
<proteinExistence type="predicted"/>
<dbReference type="Proteomes" id="UP000595894">
    <property type="component" value="Chromosome"/>
</dbReference>
<dbReference type="InterPro" id="IPR015899">
    <property type="entry name" value="UDP-GalPyranose_mutase_C"/>
</dbReference>
<dbReference type="AlphaFoldDB" id="A0A974NTC5"/>
<accession>A0A974NTC5</accession>
<dbReference type="KEGG" id="sari:H5J25_14530"/>
<evidence type="ECO:0000313" key="3">
    <source>
        <dbReference type="Proteomes" id="UP000595894"/>
    </source>
</evidence>
<evidence type="ECO:0000313" key="2">
    <source>
        <dbReference type="EMBL" id="QQV76639.1"/>
    </source>
</evidence>
<dbReference type="Gene3D" id="3.40.50.720">
    <property type="entry name" value="NAD(P)-binding Rossmann-like Domain"/>
    <property type="match status" value="2"/>
</dbReference>
<dbReference type="GO" id="GO:0050660">
    <property type="term" value="F:flavin adenine dinucleotide binding"/>
    <property type="evidence" value="ECO:0007669"/>
    <property type="project" value="TreeGrafter"/>
</dbReference>
<keyword evidence="3" id="KW-1185">Reference proteome</keyword>
<dbReference type="EMBL" id="CP061035">
    <property type="protein sequence ID" value="QQV76639.1"/>
    <property type="molecule type" value="Genomic_DNA"/>
</dbReference>
<dbReference type="RefSeq" id="WP_202092170.1">
    <property type="nucleotide sequence ID" value="NZ_CP061035.1"/>
</dbReference>
<dbReference type="GO" id="GO:0005829">
    <property type="term" value="C:cytosol"/>
    <property type="evidence" value="ECO:0007669"/>
    <property type="project" value="TreeGrafter"/>
</dbReference>
<gene>
    <name evidence="2" type="ORF">H5J25_14530</name>
</gene>
<organism evidence="2 3">
    <name type="scientific">Sphingomonas aliaeris</name>
    <dbReference type="NCBI Taxonomy" id="2759526"/>
    <lineage>
        <taxon>Bacteria</taxon>
        <taxon>Pseudomonadati</taxon>
        <taxon>Pseudomonadota</taxon>
        <taxon>Alphaproteobacteria</taxon>
        <taxon>Sphingomonadales</taxon>
        <taxon>Sphingomonadaceae</taxon>
        <taxon>Sphingomonas</taxon>
    </lineage>
</organism>
<evidence type="ECO:0000259" key="1">
    <source>
        <dbReference type="Pfam" id="PF03275"/>
    </source>
</evidence>
<name>A0A974NTC5_9SPHN</name>
<sequence>MQHTPTGASFISINSPDGGAVICFSYLRWASGADRPQQMMRRSAGALPVYFWEEPRIVAGLDAARLDIATDAESGVHIVVPQLREEDDLAGDAQTLARLLDRLTSEIAGPVIHWYCDPAMLAFSDHVRPACIVYDRLDDPADRPHLEAVEARVSTRADQILTDGEAGKTAPASEAGWDTAYGLIAARIEEFLREKRRVQPIVSPTRGPSEPPARYDVMVVGAGIAGAVMAERLASQSGKSVLVVDRRPHVADNADNLLDHPGIDLLLGVEYKDARSAYPHDHLVFTGPIDDYFDHCHGRLQDQSSRAIDSPPAGELALFKRYEALALAESGVTFVGRPAADLHHDRDRVVGQALATYRRLAASWALPAPAEFEAALA</sequence>
<dbReference type="InterPro" id="IPR036188">
    <property type="entry name" value="FAD/NAD-bd_sf"/>
</dbReference>
<dbReference type="Pfam" id="PF13450">
    <property type="entry name" value="NAD_binding_8"/>
    <property type="match status" value="1"/>
</dbReference>
<protein>
    <submittedName>
        <fullName evidence="2">NAD(P)-binding protein</fullName>
    </submittedName>
</protein>
<dbReference type="PANTHER" id="PTHR21197:SF0">
    <property type="entry name" value="UDP-GALACTOPYRANOSE MUTASE"/>
    <property type="match status" value="1"/>
</dbReference>
<dbReference type="SUPFAM" id="SSF51905">
    <property type="entry name" value="FAD/NAD(P)-binding domain"/>
    <property type="match status" value="1"/>
</dbReference>
<dbReference type="PANTHER" id="PTHR21197">
    <property type="entry name" value="UDP-GALACTOPYRANOSE MUTASE"/>
    <property type="match status" value="1"/>
</dbReference>
<reference evidence="3" key="1">
    <citation type="submission" date="2020-09" db="EMBL/GenBank/DDBJ databases">
        <title>Sphingomonas sp., a new species isolated from pork steak.</title>
        <authorList>
            <person name="Heidler von Heilborn D."/>
        </authorList>
    </citation>
    <scope>NUCLEOTIDE SEQUENCE [LARGE SCALE GENOMIC DNA]</scope>
</reference>